<keyword evidence="2" id="KW-1185">Reference proteome</keyword>
<dbReference type="PANTHER" id="PTHR36423:SF2">
    <property type="entry name" value="AFR070WP"/>
    <property type="match status" value="1"/>
</dbReference>
<name>A0A139A5A4_GONPJ</name>
<dbReference type="Pfam" id="PF08883">
    <property type="entry name" value="DOPA_dioxygen"/>
    <property type="match status" value="1"/>
</dbReference>
<accession>A0A139A5A4</accession>
<dbReference type="OrthoDB" id="10479071at2759"/>
<dbReference type="Gene3D" id="3.30.70.1240">
    <property type="entry name" value="DOPA-like domains"/>
    <property type="match status" value="1"/>
</dbReference>
<evidence type="ECO:0008006" key="3">
    <source>
        <dbReference type="Google" id="ProtNLM"/>
    </source>
</evidence>
<proteinExistence type="predicted"/>
<evidence type="ECO:0000313" key="2">
    <source>
        <dbReference type="Proteomes" id="UP000070544"/>
    </source>
</evidence>
<dbReference type="InterPro" id="IPR014980">
    <property type="entry name" value="DOPA_dioxygen"/>
</dbReference>
<dbReference type="PANTHER" id="PTHR36423">
    <property type="entry name" value="AFR070WP"/>
    <property type="match status" value="1"/>
</dbReference>
<protein>
    <recommendedName>
        <fullName evidence="3">DOPA 4,5-dioxygenase</fullName>
    </recommendedName>
</protein>
<dbReference type="SUPFAM" id="SSF143410">
    <property type="entry name" value="DOPA-like"/>
    <property type="match status" value="1"/>
</dbReference>
<evidence type="ECO:0000313" key="1">
    <source>
        <dbReference type="EMBL" id="KXS11970.1"/>
    </source>
</evidence>
<sequence>MADSSHFPDVVDEFHAHIVFHPHISESVQAAVDIRAKVAQRYLKYQVMPLQSARAAFPMPMIQIVIPKDQAASFGEFISWLALNRHPTHSILLHPITNNQDYPMSHALYDHQHLAWWCGPPLPLDFSFGNCSAYLKPEEKSYADLRVGIAKAKVQEEAKIVSILSKLPQSHQTIVPTKTKL</sequence>
<gene>
    <name evidence="1" type="ORF">M427DRAFT_147310</name>
</gene>
<organism evidence="1 2">
    <name type="scientific">Gonapodya prolifera (strain JEL478)</name>
    <name type="common">Monoblepharis prolifera</name>
    <dbReference type="NCBI Taxonomy" id="1344416"/>
    <lineage>
        <taxon>Eukaryota</taxon>
        <taxon>Fungi</taxon>
        <taxon>Fungi incertae sedis</taxon>
        <taxon>Chytridiomycota</taxon>
        <taxon>Chytridiomycota incertae sedis</taxon>
        <taxon>Monoblepharidomycetes</taxon>
        <taxon>Monoblepharidales</taxon>
        <taxon>Gonapodyaceae</taxon>
        <taxon>Gonapodya</taxon>
    </lineage>
</organism>
<dbReference type="EMBL" id="KQ965792">
    <property type="protein sequence ID" value="KXS11970.1"/>
    <property type="molecule type" value="Genomic_DNA"/>
</dbReference>
<dbReference type="AlphaFoldDB" id="A0A139A5A4"/>
<reference evidence="1 2" key="1">
    <citation type="journal article" date="2015" name="Genome Biol. Evol.">
        <title>Phylogenomic analyses indicate that early fungi evolved digesting cell walls of algal ancestors of land plants.</title>
        <authorList>
            <person name="Chang Y."/>
            <person name="Wang S."/>
            <person name="Sekimoto S."/>
            <person name="Aerts A.L."/>
            <person name="Choi C."/>
            <person name="Clum A."/>
            <person name="LaButti K.M."/>
            <person name="Lindquist E.A."/>
            <person name="Yee Ngan C."/>
            <person name="Ohm R.A."/>
            <person name="Salamov A.A."/>
            <person name="Grigoriev I.V."/>
            <person name="Spatafora J.W."/>
            <person name="Berbee M.L."/>
        </authorList>
    </citation>
    <scope>NUCLEOTIDE SEQUENCE [LARGE SCALE GENOMIC DNA]</scope>
    <source>
        <strain evidence="1 2">JEL478</strain>
    </source>
</reference>
<dbReference type="InterPro" id="IPR023389">
    <property type="entry name" value="DOPA-like_sf"/>
</dbReference>
<dbReference type="Proteomes" id="UP000070544">
    <property type="component" value="Unassembled WGS sequence"/>
</dbReference>